<evidence type="ECO:0000313" key="3">
    <source>
        <dbReference type="Proteomes" id="UP000248553"/>
    </source>
</evidence>
<name>A0A328BVN4_9BACT</name>
<dbReference type="PANTHER" id="PTHR30327">
    <property type="entry name" value="UNCHARACTERIZED PROTEIN YQGE"/>
    <property type="match status" value="1"/>
</dbReference>
<dbReference type="AlphaFoldDB" id="A0A328BVN4"/>
<dbReference type="OrthoDB" id="9807486at2"/>
<comment type="similarity">
    <text evidence="1">Belongs to the UPF0301 (AlgH) family.</text>
</comment>
<dbReference type="PANTHER" id="PTHR30327:SF1">
    <property type="entry name" value="UPF0301 PROTEIN YQGE"/>
    <property type="match status" value="1"/>
</dbReference>
<protein>
    <submittedName>
        <fullName evidence="2">YqgE/AlgH family protein</fullName>
    </submittedName>
</protein>
<organism evidence="2 3">
    <name type="scientific">Hymenobacter edaphi</name>
    <dbReference type="NCBI Taxonomy" id="2211146"/>
    <lineage>
        <taxon>Bacteria</taxon>
        <taxon>Pseudomonadati</taxon>
        <taxon>Bacteroidota</taxon>
        <taxon>Cytophagia</taxon>
        <taxon>Cytophagales</taxon>
        <taxon>Hymenobacteraceae</taxon>
        <taxon>Hymenobacter</taxon>
    </lineage>
</organism>
<dbReference type="Pfam" id="PF02622">
    <property type="entry name" value="DUF179"/>
    <property type="match status" value="1"/>
</dbReference>
<dbReference type="EMBL" id="QHKM01000001">
    <property type="protein sequence ID" value="RAK70106.1"/>
    <property type="molecule type" value="Genomic_DNA"/>
</dbReference>
<dbReference type="GO" id="GO:0005829">
    <property type="term" value="C:cytosol"/>
    <property type="evidence" value="ECO:0007669"/>
    <property type="project" value="TreeGrafter"/>
</dbReference>
<sequence>MATNLRSGSLLISQPFLGDPNFERSVVLLCRHDEEDGTFGLMLNRPTTVRLGDAMSLPGGDEHPAATLPLHVGGPVQPDTLHYLHQRPDLPGAEPLADDVYWGGDFEALLGLIAAGELTENNLRLYVGYSGWTAGQLAGEVQEKTWIVHPNAAGKVFTLTTDAFWQAILREKGGRYRVLSNYPLDPRLN</sequence>
<accession>A0A328BVN4</accession>
<dbReference type="Gene3D" id="3.40.1740.10">
    <property type="entry name" value="VC0467-like"/>
    <property type="match status" value="1"/>
</dbReference>
<keyword evidence="3" id="KW-1185">Reference proteome</keyword>
<comment type="caution">
    <text evidence="2">The sequence shown here is derived from an EMBL/GenBank/DDBJ whole genome shotgun (WGS) entry which is preliminary data.</text>
</comment>
<evidence type="ECO:0000313" key="2">
    <source>
        <dbReference type="EMBL" id="RAK70106.1"/>
    </source>
</evidence>
<evidence type="ECO:0000256" key="1">
    <source>
        <dbReference type="ARBA" id="ARBA00009600"/>
    </source>
</evidence>
<proteinExistence type="inferred from homology"/>
<dbReference type="RefSeq" id="WP_111476840.1">
    <property type="nucleotide sequence ID" value="NZ_QHKM01000001.1"/>
</dbReference>
<gene>
    <name evidence="2" type="ORF">DLM85_04435</name>
</gene>
<dbReference type="Proteomes" id="UP000248553">
    <property type="component" value="Unassembled WGS sequence"/>
</dbReference>
<reference evidence="3" key="1">
    <citation type="submission" date="2018-05" db="EMBL/GenBank/DDBJ databases">
        <authorList>
            <person name="Nie L."/>
        </authorList>
    </citation>
    <scope>NUCLEOTIDE SEQUENCE [LARGE SCALE GENOMIC DNA]</scope>
    <source>
        <strain evidence="3">NL</strain>
    </source>
</reference>
<dbReference type="InterPro" id="IPR003774">
    <property type="entry name" value="AlgH-like"/>
</dbReference>
<dbReference type="SUPFAM" id="SSF143456">
    <property type="entry name" value="VC0467-like"/>
    <property type="match status" value="1"/>
</dbReference>